<reference evidence="2" key="1">
    <citation type="submission" date="2021-09" db="EMBL/GenBank/DDBJ databases">
        <title>Complete genome sequence and metabolic characterization of Streptomyces tanashiensis DSM 731 the producer of antibacterial Kalafungin and diverse secondary metabolites.</title>
        <authorList>
            <person name="Abbasi M.N."/>
            <person name="Anwar M.N."/>
            <person name="Alam K."/>
            <person name="Shoaib M."/>
            <person name="Lin Z."/>
            <person name="Hayat M."/>
            <person name="Ali M.I."/>
            <person name="Malik H.M.T."/>
            <person name="Ahmed I."/>
            <person name="Li A."/>
            <person name="Hailong Wang H."/>
            <person name="Zhang Y."/>
        </authorList>
    </citation>
    <scope>NUCLEOTIDE SEQUENCE</scope>
    <source>
        <strain evidence="2">Kala</strain>
    </source>
</reference>
<dbReference type="RefSeq" id="WP_267257774.1">
    <property type="nucleotide sequence ID" value="NZ_CP084204.1"/>
</dbReference>
<evidence type="ECO:0000313" key="3">
    <source>
        <dbReference type="Proteomes" id="UP001164506"/>
    </source>
</evidence>
<evidence type="ECO:0000313" key="2">
    <source>
        <dbReference type="EMBL" id="UZX19263.1"/>
    </source>
</evidence>
<organism evidence="2 3">
    <name type="scientific">Streptomyces tanashiensis</name>
    <dbReference type="NCBI Taxonomy" id="67367"/>
    <lineage>
        <taxon>Bacteria</taxon>
        <taxon>Bacillati</taxon>
        <taxon>Actinomycetota</taxon>
        <taxon>Actinomycetes</taxon>
        <taxon>Kitasatosporales</taxon>
        <taxon>Streptomycetaceae</taxon>
        <taxon>Streptomyces</taxon>
    </lineage>
</organism>
<dbReference type="EMBL" id="CP084204">
    <property type="protein sequence ID" value="UZX19263.1"/>
    <property type="molecule type" value="Genomic_DNA"/>
</dbReference>
<dbReference type="Proteomes" id="UP001164506">
    <property type="component" value="Chromosome"/>
</dbReference>
<name>A0ABY6QQ84_9ACTN</name>
<proteinExistence type="predicted"/>
<keyword evidence="3" id="KW-1185">Reference proteome</keyword>
<evidence type="ECO:0000256" key="1">
    <source>
        <dbReference type="SAM" id="MobiDB-lite"/>
    </source>
</evidence>
<protein>
    <submittedName>
        <fullName evidence="2">Uncharacterized protein</fullName>
    </submittedName>
</protein>
<gene>
    <name evidence="2" type="ORF">LDH80_00170</name>
</gene>
<sequence>MNTHPNAVDRAGGLGSRRAALTREESITARDQSNFFPARSPRLALPHG</sequence>
<feature type="region of interest" description="Disordered" evidence="1">
    <location>
        <begin position="1"/>
        <end position="48"/>
    </location>
</feature>
<dbReference type="GeneID" id="95597817"/>
<accession>A0ABY6QQ84</accession>